<dbReference type="AlphaFoldDB" id="A0AAD6TZP7"/>
<accession>A0AAD6TZP7</accession>
<dbReference type="PANTHER" id="PTHR46791:SF5">
    <property type="entry name" value="CLR5 DOMAIN-CONTAINING PROTEIN-RELATED"/>
    <property type="match status" value="1"/>
</dbReference>
<comment type="caution">
    <text evidence="2">The sequence shown here is derived from an EMBL/GenBank/DDBJ whole genome shotgun (WGS) entry which is preliminary data.</text>
</comment>
<dbReference type="EMBL" id="JARJCN010000039">
    <property type="protein sequence ID" value="KAJ7083961.1"/>
    <property type="molecule type" value="Genomic_DNA"/>
</dbReference>
<sequence>MSQLHPPPPPPQSQELLEAFRLHYQRYNQAVNEAVTSPTDEVVLSRLLDDLSEYTALVEEHRLVFPPEELGTLQTNLGLMLNDLQIIDPDFLRFANEHRSTTGIGHFLGLSRSTVRASLLSQGLAQPQPAPFVDEPLAGEAGDSDHGDDILDPDYAVPQGLPPDIVDTAPSPASTGDISAIADWELDSLLLRLRTHFRRAGFSMLDGMLRRLGHRVPRDRIRDSLSRIDPVHRVFQRIRIRRRQYHVAGPNSLWHHDGQHGISIHNVRIERLWVDVTAQVGATWSQHFTMLELHHGLDINNVNHIWLLHHLFLPTINDQLTFFAQSWNEHRINIRDGPNRSPIDMFHFDMLVHGARGHSLAADLPEEELEVYGVDWEGLHDDALLQSQRENNSAEAGWTSWIGAGPPEHLNEVPVESPEGPFHPDDIAALETVVGPWRGLAADSDVVQMWNHALAFCRILNGPRF</sequence>
<gene>
    <name evidence="2" type="ORF">B0H15DRAFT_784455</name>
</gene>
<dbReference type="PANTHER" id="PTHR46791">
    <property type="entry name" value="EXPRESSED PROTEIN"/>
    <property type="match status" value="1"/>
</dbReference>
<evidence type="ECO:0000313" key="3">
    <source>
        <dbReference type="Proteomes" id="UP001222325"/>
    </source>
</evidence>
<evidence type="ECO:0000259" key="1">
    <source>
        <dbReference type="Pfam" id="PF24764"/>
    </source>
</evidence>
<reference evidence="2" key="1">
    <citation type="submission" date="2023-03" db="EMBL/GenBank/DDBJ databases">
        <title>Massive genome expansion in bonnet fungi (Mycena s.s.) driven by repeated elements and novel gene families across ecological guilds.</title>
        <authorList>
            <consortium name="Lawrence Berkeley National Laboratory"/>
            <person name="Harder C.B."/>
            <person name="Miyauchi S."/>
            <person name="Viragh M."/>
            <person name="Kuo A."/>
            <person name="Thoen E."/>
            <person name="Andreopoulos B."/>
            <person name="Lu D."/>
            <person name="Skrede I."/>
            <person name="Drula E."/>
            <person name="Henrissat B."/>
            <person name="Morin E."/>
            <person name="Kohler A."/>
            <person name="Barry K."/>
            <person name="LaButti K."/>
            <person name="Morin E."/>
            <person name="Salamov A."/>
            <person name="Lipzen A."/>
            <person name="Mereny Z."/>
            <person name="Hegedus B."/>
            <person name="Baldrian P."/>
            <person name="Stursova M."/>
            <person name="Weitz H."/>
            <person name="Taylor A."/>
            <person name="Grigoriev I.V."/>
            <person name="Nagy L.G."/>
            <person name="Martin F."/>
            <person name="Kauserud H."/>
        </authorList>
    </citation>
    <scope>NUCLEOTIDE SEQUENCE</scope>
    <source>
        <strain evidence="2">CBHHK173m</strain>
    </source>
</reference>
<dbReference type="InterPro" id="IPR058913">
    <property type="entry name" value="Integrase_dom_put"/>
</dbReference>
<proteinExistence type="predicted"/>
<evidence type="ECO:0000313" key="2">
    <source>
        <dbReference type="EMBL" id="KAJ7083961.1"/>
    </source>
</evidence>
<feature type="domain" description="Integrase core" evidence="1">
    <location>
        <begin position="261"/>
        <end position="354"/>
    </location>
</feature>
<dbReference type="Proteomes" id="UP001222325">
    <property type="component" value="Unassembled WGS sequence"/>
</dbReference>
<keyword evidence="3" id="KW-1185">Reference proteome</keyword>
<name>A0AAD6TZP7_9AGAR</name>
<organism evidence="2 3">
    <name type="scientific">Mycena belliarum</name>
    <dbReference type="NCBI Taxonomy" id="1033014"/>
    <lineage>
        <taxon>Eukaryota</taxon>
        <taxon>Fungi</taxon>
        <taxon>Dikarya</taxon>
        <taxon>Basidiomycota</taxon>
        <taxon>Agaricomycotina</taxon>
        <taxon>Agaricomycetes</taxon>
        <taxon>Agaricomycetidae</taxon>
        <taxon>Agaricales</taxon>
        <taxon>Marasmiineae</taxon>
        <taxon>Mycenaceae</taxon>
        <taxon>Mycena</taxon>
    </lineage>
</organism>
<protein>
    <recommendedName>
        <fullName evidence="1">Integrase core domain-containing protein</fullName>
    </recommendedName>
</protein>
<dbReference type="Pfam" id="PF24764">
    <property type="entry name" value="rva_4"/>
    <property type="match status" value="1"/>
</dbReference>